<gene>
    <name evidence="1" type="ORF">SAMN05216190_1212</name>
</gene>
<evidence type="ECO:0008006" key="3">
    <source>
        <dbReference type="Google" id="ProtNLM"/>
    </source>
</evidence>
<evidence type="ECO:0000313" key="2">
    <source>
        <dbReference type="Proteomes" id="UP000198784"/>
    </source>
</evidence>
<reference evidence="2" key="1">
    <citation type="submission" date="2016-10" db="EMBL/GenBank/DDBJ databases">
        <authorList>
            <person name="Varghese N."/>
            <person name="Submissions S."/>
        </authorList>
    </citation>
    <scope>NUCLEOTIDE SEQUENCE [LARGE SCALE GENOMIC DNA]</scope>
    <source>
        <strain evidence="2">DSM 17834</strain>
    </source>
</reference>
<dbReference type="EMBL" id="FOWX01000021">
    <property type="protein sequence ID" value="SFP84219.1"/>
    <property type="molecule type" value="Genomic_DNA"/>
</dbReference>
<dbReference type="AlphaFoldDB" id="A0A1I5TME5"/>
<proteinExistence type="predicted"/>
<dbReference type="RefSeq" id="WP_090502555.1">
    <property type="nucleotide sequence ID" value="NZ_FOWX01000021.1"/>
</dbReference>
<dbReference type="Pfam" id="PF11185">
    <property type="entry name" value="DUF2971"/>
    <property type="match status" value="1"/>
</dbReference>
<keyword evidence="2" id="KW-1185">Reference proteome</keyword>
<dbReference type="OrthoDB" id="4119964at2"/>
<dbReference type="InterPro" id="IPR021352">
    <property type="entry name" value="DUF2971"/>
</dbReference>
<evidence type="ECO:0000313" key="1">
    <source>
        <dbReference type="EMBL" id="SFP84219.1"/>
    </source>
</evidence>
<dbReference type="STRING" id="289003.SAMN05216190_1212"/>
<name>A0A1I5TME5_9PSED</name>
<protein>
    <recommendedName>
        <fullName evidence="3">DUF2971 domain-containing protein</fullName>
    </recommendedName>
</protein>
<accession>A0A1I5TME5</accession>
<dbReference type="Proteomes" id="UP000198784">
    <property type="component" value="Unassembled WGS sequence"/>
</dbReference>
<organism evidence="1 2">
    <name type="scientific">Pseudomonas borbori</name>
    <dbReference type="NCBI Taxonomy" id="289003"/>
    <lineage>
        <taxon>Bacteria</taxon>
        <taxon>Pseudomonadati</taxon>
        <taxon>Pseudomonadota</taxon>
        <taxon>Gammaproteobacteria</taxon>
        <taxon>Pseudomonadales</taxon>
        <taxon>Pseudomonadaceae</taxon>
        <taxon>Pseudomonas</taxon>
    </lineage>
</organism>
<sequence length="314" mass="36092">MREQWMETLREFFFAQTIDAREVDQIVRFKHRYIPKRLFKYREVSEYSLSNLSNDTLWCARANSFNDPYDCALSVELSPLCELAVTSARKLGFFTPDEIGSIEQAEDPMQKLLELSASKNTGVPAEQFYALRDKVEEARATAKVGILDKMNNGLRSAYKICSLCQRIDSLLMWSHYTRNHQGFAMEYDFTRLPQQSPVARFLWPVIYDEKIYDASHVFVRKSPDDPVNNMFAVGAAIHKALDWQYEQEWRIVVPDGESEPPKNIPVPKPVAVYLGAAMEPEKAEKVIGIADSKDIPVFKMQLSRSEFKMVPVSI</sequence>